<organism evidence="2 3">
    <name type="scientific">Oncorhynchus mykiss</name>
    <name type="common">Rainbow trout</name>
    <name type="synonym">Salmo gairdneri</name>
    <dbReference type="NCBI Taxonomy" id="8022"/>
    <lineage>
        <taxon>Eukaryota</taxon>
        <taxon>Metazoa</taxon>
        <taxon>Chordata</taxon>
        <taxon>Craniata</taxon>
        <taxon>Vertebrata</taxon>
        <taxon>Euteleostomi</taxon>
        <taxon>Actinopterygii</taxon>
        <taxon>Neopterygii</taxon>
        <taxon>Teleostei</taxon>
        <taxon>Protacanthopterygii</taxon>
        <taxon>Salmoniformes</taxon>
        <taxon>Salmonidae</taxon>
        <taxon>Salmoninae</taxon>
        <taxon>Oncorhynchus</taxon>
    </lineage>
</organism>
<feature type="signal peptide" evidence="1">
    <location>
        <begin position="1"/>
        <end position="16"/>
    </location>
</feature>
<sequence length="239" mass="25782">MCIFVWLYILPTGCFGGIFSRVWPMSLWSCFLGSPCLPAHFLWCSARGSDYYLDDWLVLAESREQVEFHNSTLVSHIQSLGFIVNHKKSCLTPAKRIQFLSLVSKPRSESCVFVPTEEGCIPALSGTDSAGALVAFSLVPAVIGSDSLYDSCDASGTSVAPPVSALGDCYSFGRISPTPKGVDPLEGAAIAVIGGSYGRGSVPQGDRLTHPYWDGEHCVWATRNGRFGQQCEGRCISIT</sequence>
<reference evidence="2" key="1">
    <citation type="journal article" date="2014" name="Nat. Commun.">
        <title>The rainbow trout genome provides novel insights into evolution after whole-genome duplication in vertebrates.</title>
        <authorList>
            <person name="Berthelot C."/>
            <person name="Brunet F."/>
            <person name="Chalopin D."/>
            <person name="Juanchich A."/>
            <person name="Bernard M."/>
            <person name="Noel B."/>
            <person name="Bento P."/>
            <person name="Da Silva C."/>
            <person name="Labadie K."/>
            <person name="Alberti A."/>
            <person name="Aury J.M."/>
            <person name="Louis A."/>
            <person name="Dehais P."/>
            <person name="Bardou P."/>
            <person name="Montfort J."/>
            <person name="Klopp C."/>
            <person name="Cabau C."/>
            <person name="Gaspin C."/>
            <person name="Thorgaard G.H."/>
            <person name="Boussaha M."/>
            <person name="Quillet E."/>
            <person name="Guyomard R."/>
            <person name="Galiana D."/>
            <person name="Bobe J."/>
            <person name="Volff J.N."/>
            <person name="Genet C."/>
            <person name="Wincker P."/>
            <person name="Jaillon O."/>
            <person name="Roest Crollius H."/>
            <person name="Guiguen Y."/>
        </authorList>
    </citation>
    <scope>NUCLEOTIDE SEQUENCE [LARGE SCALE GENOMIC DNA]</scope>
</reference>
<dbReference type="Proteomes" id="UP000193380">
    <property type="component" value="Unassembled WGS sequence"/>
</dbReference>
<evidence type="ECO:0000256" key="1">
    <source>
        <dbReference type="SAM" id="SignalP"/>
    </source>
</evidence>
<evidence type="ECO:0008006" key="4">
    <source>
        <dbReference type="Google" id="ProtNLM"/>
    </source>
</evidence>
<evidence type="ECO:0000313" key="3">
    <source>
        <dbReference type="Proteomes" id="UP000193380"/>
    </source>
</evidence>
<protein>
    <recommendedName>
        <fullName evidence="4">Reverse transcriptase domain-containing protein</fullName>
    </recommendedName>
</protein>
<feature type="chain" id="PRO_5001594361" description="Reverse transcriptase domain-containing protein" evidence="1">
    <location>
        <begin position="17"/>
        <end position="239"/>
    </location>
</feature>
<dbReference type="EMBL" id="FR904317">
    <property type="protein sequence ID" value="CDQ59088.1"/>
    <property type="molecule type" value="Genomic_DNA"/>
</dbReference>
<dbReference type="PaxDb" id="8022-A0A060VVT2"/>
<accession>A0A060VVT2</accession>
<dbReference type="AlphaFoldDB" id="A0A060VVT2"/>
<evidence type="ECO:0000313" key="2">
    <source>
        <dbReference type="EMBL" id="CDQ59088.1"/>
    </source>
</evidence>
<name>A0A060VVT2_ONCMY</name>
<gene>
    <name evidence="2" type="ORF">GSONMT00079210001</name>
</gene>
<reference evidence="2" key="2">
    <citation type="submission" date="2014-03" db="EMBL/GenBank/DDBJ databases">
        <authorList>
            <person name="Genoscope - CEA"/>
        </authorList>
    </citation>
    <scope>NUCLEOTIDE SEQUENCE</scope>
</reference>
<keyword evidence="1" id="KW-0732">Signal</keyword>
<proteinExistence type="predicted"/>